<dbReference type="GO" id="GO:0033926">
    <property type="term" value="F:endo-alpha-N-acetylgalactosaminidase activity"/>
    <property type="evidence" value="ECO:0007669"/>
    <property type="project" value="InterPro"/>
</dbReference>
<dbReference type="InterPro" id="IPR024746">
    <property type="entry name" value="Glyco_hydro_100"/>
</dbReference>
<reference evidence="8" key="1">
    <citation type="journal article" date="2011" name="Proc. Natl. Acad. Sci. U.S.A.">
        <title>Genomic insights into the physiology and ecology of the marine filamentous cyanobacterium Lyngbya majuscula.</title>
        <authorList>
            <person name="Jones A.C."/>
            <person name="Monroe E.A."/>
            <person name="Podell S."/>
            <person name="Hess W.R."/>
            <person name="Klages S."/>
            <person name="Esquenazi E."/>
            <person name="Niessen S."/>
            <person name="Hoover H."/>
            <person name="Rothmann M."/>
            <person name="Lasken R.S."/>
            <person name="Yates J.R.III."/>
            <person name="Reinhardt R."/>
            <person name="Kube M."/>
            <person name="Burkart M.D."/>
            <person name="Allen E.E."/>
            <person name="Dorrestein P.C."/>
            <person name="Gerwick W.H."/>
            <person name="Gerwick L."/>
        </authorList>
    </citation>
    <scope>NUCLEOTIDE SEQUENCE [LARGE SCALE GENOMIC DNA]</scope>
    <source>
        <strain evidence="8">3L</strain>
    </source>
</reference>
<gene>
    <name evidence="7" type="ORF">LYNGBM3L_40680</name>
</gene>
<keyword evidence="5" id="KW-0119">Carbohydrate metabolism</keyword>
<evidence type="ECO:0000256" key="6">
    <source>
        <dbReference type="ARBA" id="ARBA00023295"/>
    </source>
</evidence>
<keyword evidence="6 7" id="KW-0326">Glycosidase</keyword>
<dbReference type="Pfam" id="PF12899">
    <property type="entry name" value="Glyco_hydro_100"/>
    <property type="match status" value="1"/>
</dbReference>
<dbReference type="SUPFAM" id="SSF48208">
    <property type="entry name" value="Six-hairpin glycosidases"/>
    <property type="match status" value="1"/>
</dbReference>
<dbReference type="GO" id="GO:0005987">
    <property type="term" value="P:sucrose catabolic process"/>
    <property type="evidence" value="ECO:0007669"/>
    <property type="project" value="TreeGrafter"/>
</dbReference>
<keyword evidence="8" id="KW-1185">Reference proteome</keyword>
<evidence type="ECO:0000313" key="8">
    <source>
        <dbReference type="Proteomes" id="UP000003959"/>
    </source>
</evidence>
<dbReference type="EC" id="3.2.1.26" evidence="3"/>
<dbReference type="GO" id="GO:0004575">
    <property type="term" value="F:sucrose alpha-glucosidase activity"/>
    <property type="evidence" value="ECO:0007669"/>
    <property type="project" value="TreeGrafter"/>
</dbReference>
<comment type="catalytic activity">
    <reaction evidence="1">
        <text>Hydrolysis of terminal non-reducing beta-D-fructofuranoside residues in beta-D-fructofuranosides.</text>
        <dbReference type="EC" id="3.2.1.26"/>
    </reaction>
</comment>
<dbReference type="InterPro" id="IPR012341">
    <property type="entry name" value="6hp_glycosidase-like_sf"/>
</dbReference>
<dbReference type="Gene3D" id="1.50.10.10">
    <property type="match status" value="2"/>
</dbReference>
<dbReference type="HOGENOM" id="CLU_020846_1_0_3"/>
<name>F4XVP8_9CYAN</name>
<keyword evidence="4 7" id="KW-0378">Hydrolase</keyword>
<dbReference type="Proteomes" id="UP000003959">
    <property type="component" value="Unassembled WGS sequence"/>
</dbReference>
<dbReference type="PANTHER" id="PTHR31916">
    <property type="match status" value="1"/>
</dbReference>
<evidence type="ECO:0000256" key="2">
    <source>
        <dbReference type="ARBA" id="ARBA00007671"/>
    </source>
</evidence>
<protein>
    <recommendedName>
        <fullName evidence="3">beta-fructofuranosidase</fullName>
        <ecNumber evidence="3">3.2.1.26</ecNumber>
    </recommendedName>
</protein>
<organism evidence="7 8">
    <name type="scientific">Moorena producens 3L</name>
    <dbReference type="NCBI Taxonomy" id="489825"/>
    <lineage>
        <taxon>Bacteria</taxon>
        <taxon>Bacillati</taxon>
        <taxon>Cyanobacteriota</taxon>
        <taxon>Cyanophyceae</taxon>
        <taxon>Coleofasciculales</taxon>
        <taxon>Coleofasciculaceae</taxon>
        <taxon>Moorena</taxon>
    </lineage>
</organism>
<evidence type="ECO:0000256" key="3">
    <source>
        <dbReference type="ARBA" id="ARBA00012758"/>
    </source>
</evidence>
<comment type="similarity">
    <text evidence="2">Belongs to the glycosyl hydrolase 100 family.</text>
</comment>
<evidence type="ECO:0000256" key="5">
    <source>
        <dbReference type="ARBA" id="ARBA00023277"/>
    </source>
</evidence>
<dbReference type="PANTHER" id="PTHR31916:SF28">
    <property type="entry name" value="NEUTRAL_ALKALINE INVERTASE 3, CHLOROPLASTIC"/>
    <property type="match status" value="1"/>
</dbReference>
<sequence length="478" mass="54287">MDNLKEKFYMVSEGNLIDAAWQALEDSIIDYQGHPVGTVASKDSDMEALNYDQCFTRDFAVSAMALLMRGKGEIVRNFLIETLGLQSREKHMDCFKAGLGLMPASFKVIHKKEQEYLGADFGEHAIARVAPVDSGLWWLLVLRAYVKATGDQALAHQTRFQRGIKLVLDLCLTKRFDLFPTMLVPDGAFMIDRRMGVDGYPLDIQALFYTALQAASELLLPEDDYVPVVKERLGHLTYHIRNYYWLNLDRLKEIYRYNVEEFGESAINKFNIYADTIPDWLMQWLPDSGGYFVGNLGPGRMDFRFFAQGNLMAIITSLATEEQSQAIMNLIEQQWQDLVGEMPMKVCFPALEGRDWQIITGCDPKNTPWSYHNGGSWPFLLWELAAAAQKTGKSELARQALTIASQCLLQDNWPEYYDGKDGRLIGKKARKFQTWTIAGFLAAQQLIDNPDHLNLVSFEDTAVMICSMDIAEIVAMNK</sequence>
<evidence type="ECO:0000313" key="7">
    <source>
        <dbReference type="EMBL" id="EGJ31311.1"/>
    </source>
</evidence>
<dbReference type="EMBL" id="GL890940">
    <property type="protein sequence ID" value="EGJ31311.1"/>
    <property type="molecule type" value="Genomic_DNA"/>
</dbReference>
<evidence type="ECO:0000256" key="1">
    <source>
        <dbReference type="ARBA" id="ARBA00000094"/>
    </source>
</evidence>
<dbReference type="InterPro" id="IPR008928">
    <property type="entry name" value="6-hairpin_glycosidase_sf"/>
</dbReference>
<proteinExistence type="inferred from homology"/>
<evidence type="ECO:0000256" key="4">
    <source>
        <dbReference type="ARBA" id="ARBA00022801"/>
    </source>
</evidence>
<accession>F4XVP8</accession>
<dbReference type="eggNOG" id="COG3408">
    <property type="taxonomic scope" value="Bacteria"/>
</dbReference>
<dbReference type="AlphaFoldDB" id="F4XVP8"/>